<accession>A0A552VCN4</accession>
<reference evidence="1 2" key="1">
    <citation type="submission" date="2019-07" db="EMBL/GenBank/DDBJ databases">
        <title>Criibacterium bergeronii gen. nov., sp. nov. isolated from human clinical samples.</title>
        <authorList>
            <person name="Maheux A.F."/>
            <person name="Boudreau D.K."/>
            <person name="Berube E."/>
            <person name="Brodeur S."/>
            <person name="Bernard K.A."/>
            <person name="Abed J.Y."/>
            <person name="Ducrey E."/>
            <person name="Guay E.F."/>
            <person name="Raymond F."/>
            <person name="Corbeil J."/>
            <person name="Domingo M.-C."/>
            <person name="Roy P.H."/>
            <person name="Boissinot M."/>
            <person name="Tocheva E.I."/>
            <person name="Omar R.F."/>
        </authorList>
    </citation>
    <scope>NUCLEOTIDE SEQUENCE [LARGE SCALE GENOMIC DNA]</scope>
    <source>
        <strain evidence="1 2">CCRI-24246</strain>
    </source>
</reference>
<evidence type="ECO:0000313" key="1">
    <source>
        <dbReference type="EMBL" id="TRW28228.1"/>
    </source>
</evidence>
<dbReference type="Gene3D" id="1.25.10.90">
    <property type="match status" value="1"/>
</dbReference>
<name>A0A552VCN4_9FIRM</name>
<dbReference type="CDD" id="cd06561">
    <property type="entry name" value="AlkD_like"/>
    <property type="match status" value="1"/>
</dbReference>
<dbReference type="OrthoDB" id="9784740at2"/>
<dbReference type="RefSeq" id="WP_144015512.1">
    <property type="nucleotide sequence ID" value="NZ_VJXW01000002.1"/>
</dbReference>
<comment type="caution">
    <text evidence="1">The sequence shown here is derived from an EMBL/GenBank/DDBJ whole genome shotgun (WGS) entry which is preliminary data.</text>
</comment>
<dbReference type="InterPro" id="IPR016024">
    <property type="entry name" value="ARM-type_fold"/>
</dbReference>
<protein>
    <submittedName>
        <fullName evidence="1">DNA alkylation repair protein</fullName>
    </submittedName>
</protein>
<gene>
    <name evidence="1" type="ORF">FL857_01810</name>
</gene>
<dbReference type="AlphaFoldDB" id="A0A552VCN4"/>
<organism evidence="1 2">
    <name type="scientific">Criibacterium bergeronii</name>
    <dbReference type="NCBI Taxonomy" id="1871336"/>
    <lineage>
        <taxon>Bacteria</taxon>
        <taxon>Bacillati</taxon>
        <taxon>Bacillota</taxon>
        <taxon>Clostridia</taxon>
        <taxon>Peptostreptococcales</taxon>
        <taxon>Filifactoraceae</taxon>
        <taxon>Criibacterium</taxon>
    </lineage>
</organism>
<dbReference type="InterPro" id="IPR014825">
    <property type="entry name" value="DNA_alkylation"/>
</dbReference>
<evidence type="ECO:0000313" key="2">
    <source>
        <dbReference type="Proteomes" id="UP000319424"/>
    </source>
</evidence>
<dbReference type="PANTHER" id="PTHR34070">
    <property type="entry name" value="ARMADILLO-TYPE FOLD"/>
    <property type="match status" value="1"/>
</dbReference>
<proteinExistence type="predicted"/>
<dbReference type="SUPFAM" id="SSF48371">
    <property type="entry name" value="ARM repeat"/>
    <property type="match status" value="1"/>
</dbReference>
<sequence length="220" mass="26291">MNLQEELFSLQDTKYKEFQARLIPNIDSGRIMGVRLPILRKLAKKIEAQAFLNELPKKYFEEDLLQGIIISNIKDYQSCIEKLENFLPYVDNWAVCDTISPNIFKKHKAELILKINNWIKSKHTYTCRFGLKMLMTHYLDTDFKKSYLKLPLQINSDEYYVNMMIAWFYATALAKRWQETISYLEGKKLDKWVHNKTIQKAVESYRITDEQKNYLRQLKL</sequence>
<dbReference type="Proteomes" id="UP000319424">
    <property type="component" value="Unassembled WGS sequence"/>
</dbReference>
<dbReference type="Pfam" id="PF08713">
    <property type="entry name" value="DNA_alkylation"/>
    <property type="match status" value="1"/>
</dbReference>
<dbReference type="PANTHER" id="PTHR34070:SF1">
    <property type="entry name" value="DNA ALKYLATION REPAIR PROTEIN"/>
    <property type="match status" value="1"/>
</dbReference>
<dbReference type="EMBL" id="VJXW01000002">
    <property type="protein sequence ID" value="TRW28228.1"/>
    <property type="molecule type" value="Genomic_DNA"/>
</dbReference>